<dbReference type="Proteomes" id="UP000828851">
    <property type="component" value="Segment"/>
</dbReference>
<protein>
    <submittedName>
        <fullName evidence="1">Uncharacterized protein</fullName>
    </submittedName>
</protein>
<dbReference type="EMBL" id="MZ501059">
    <property type="protein sequence ID" value="QXV77402.1"/>
    <property type="molecule type" value="Genomic_DNA"/>
</dbReference>
<reference evidence="1" key="1">
    <citation type="journal article" date="2021" name="PLoS Biol.">
        <title>Systematic exploration of Escherichia coli phage-host interactions with the BASEL phage collection.</title>
        <authorList>
            <person name="Maffei E."/>
            <person name="Shaidullina A."/>
            <person name="Burkolter M."/>
            <person name="Heyer Y."/>
            <person name="Estermann F."/>
            <person name="Druelle V."/>
            <person name="Sauer P."/>
            <person name="Willi L."/>
            <person name="Michaelis S."/>
            <person name="Hilbi H."/>
            <person name="Thaler D.S."/>
            <person name="Harms A."/>
        </authorList>
    </citation>
    <scope>NUCLEOTIDE SEQUENCE</scope>
    <source>
        <strain evidence="1">Bas08</strain>
    </source>
</reference>
<evidence type="ECO:0000313" key="1">
    <source>
        <dbReference type="EMBL" id="QXV77402.1"/>
    </source>
</evidence>
<accession>A0AAE8B5Z8</accession>
<proteinExistence type="predicted"/>
<evidence type="ECO:0000313" key="2">
    <source>
        <dbReference type="Proteomes" id="UP000828851"/>
    </source>
</evidence>
<name>A0AAE8B5Z8_9CAUD</name>
<keyword evidence="2" id="KW-1185">Reference proteome</keyword>
<sequence>MTKSDGVEKVVADLSERAQAIVNGGHQQMDIMKSAFTDFKALGSMSGLLSIMNTGTLNAQQLELASRIAVKVIAVLGIKESEKGA</sequence>
<gene>
    <name evidence="1" type="ORF">bas08_0027</name>
</gene>
<organism evidence="1 2">
    <name type="scientific">Escherichia phage DanielBernoulli</name>
    <dbReference type="NCBI Taxonomy" id="2851972"/>
    <lineage>
        <taxon>Viruses</taxon>
        <taxon>Duplodnaviria</taxon>
        <taxon>Heunggongvirae</taxon>
        <taxon>Uroviricota</taxon>
        <taxon>Caudoviricetes</taxon>
        <taxon>Drexlerviridae</taxon>
        <taxon>Tempevirinae</taxon>
        <taxon>Tlsvirus</taxon>
        <taxon>Tlsvirus danielbernouli</taxon>
    </lineage>
</organism>